<proteinExistence type="predicted"/>
<reference evidence="1 2" key="1">
    <citation type="journal article" date="2017" name="Environ. Microbiol.">
        <title>Decay of the glycolytic pathway and adaptation to intranuclear parasitism within Enterocytozoonidae microsporidia.</title>
        <authorList>
            <person name="Wiredu Boakye D."/>
            <person name="Jaroenlak P."/>
            <person name="Prachumwat A."/>
            <person name="Williams T.A."/>
            <person name="Bateman K.S."/>
            <person name="Itsathitphaisarn O."/>
            <person name="Sritunyalucksana K."/>
            <person name="Paszkiewicz K.H."/>
            <person name="Moore K.A."/>
            <person name="Stentiford G.D."/>
            <person name="Williams B.A."/>
        </authorList>
    </citation>
    <scope>NUCLEOTIDE SEQUENCE [LARGE SCALE GENOMIC DNA]</scope>
    <source>
        <strain evidence="2">canceri</strain>
    </source>
</reference>
<sequence>MNKAKEVKELISTMVGKLRSNGLIEIALTIGDFTTCCVALIIEQTRYELILGMNLPKNYKLQVSMMEFG</sequence>
<evidence type="ECO:0000313" key="1">
    <source>
        <dbReference type="EMBL" id="ORD99275.1"/>
    </source>
</evidence>
<dbReference type="EMBL" id="LTAI01000243">
    <property type="protein sequence ID" value="ORD99275.1"/>
    <property type="molecule type" value="Genomic_DNA"/>
</dbReference>
<dbReference type="VEuPathDB" id="MicrosporidiaDB:A0H76_1121"/>
<dbReference type="Proteomes" id="UP000192501">
    <property type="component" value="Unassembled WGS sequence"/>
</dbReference>
<comment type="caution">
    <text evidence="1">The sequence shown here is derived from an EMBL/GenBank/DDBJ whole genome shotgun (WGS) entry which is preliminary data.</text>
</comment>
<name>A0A1X0QHW0_9MICR</name>
<organism evidence="1 2">
    <name type="scientific">Hepatospora eriocheir</name>
    <dbReference type="NCBI Taxonomy" id="1081669"/>
    <lineage>
        <taxon>Eukaryota</taxon>
        <taxon>Fungi</taxon>
        <taxon>Fungi incertae sedis</taxon>
        <taxon>Microsporidia</taxon>
        <taxon>Hepatosporidae</taxon>
        <taxon>Hepatospora</taxon>
    </lineage>
</organism>
<gene>
    <name evidence="1" type="ORF">A0H76_1121</name>
</gene>
<dbReference type="VEuPathDB" id="MicrosporidiaDB:HERIO_2348"/>
<dbReference type="AlphaFoldDB" id="A0A1X0QHW0"/>
<evidence type="ECO:0000313" key="2">
    <source>
        <dbReference type="Proteomes" id="UP000192501"/>
    </source>
</evidence>
<protein>
    <submittedName>
        <fullName evidence="1">Uncharacterized protein</fullName>
    </submittedName>
</protein>
<accession>A0A1X0QHW0</accession>